<keyword evidence="2" id="KW-1185">Reference proteome</keyword>
<evidence type="ECO:0000313" key="2">
    <source>
        <dbReference type="Proteomes" id="UP001396898"/>
    </source>
</evidence>
<dbReference type="Proteomes" id="UP001396898">
    <property type="component" value="Unassembled WGS sequence"/>
</dbReference>
<proteinExistence type="predicted"/>
<name>A0ABR1R3H9_9PEZI</name>
<protein>
    <submittedName>
        <fullName evidence="1">Uncharacterized protein</fullName>
    </submittedName>
</protein>
<gene>
    <name evidence="1" type="ORF">PG991_015454</name>
</gene>
<accession>A0ABR1R3H9</accession>
<organism evidence="1 2">
    <name type="scientific">Apiospora marii</name>
    <dbReference type="NCBI Taxonomy" id="335849"/>
    <lineage>
        <taxon>Eukaryota</taxon>
        <taxon>Fungi</taxon>
        <taxon>Dikarya</taxon>
        <taxon>Ascomycota</taxon>
        <taxon>Pezizomycotina</taxon>
        <taxon>Sordariomycetes</taxon>
        <taxon>Xylariomycetidae</taxon>
        <taxon>Amphisphaeriales</taxon>
        <taxon>Apiosporaceae</taxon>
        <taxon>Apiospora</taxon>
    </lineage>
</organism>
<comment type="caution">
    <text evidence="1">The sequence shown here is derived from an EMBL/GenBank/DDBJ whole genome shotgun (WGS) entry which is preliminary data.</text>
</comment>
<reference evidence="1 2" key="1">
    <citation type="submission" date="2023-01" db="EMBL/GenBank/DDBJ databases">
        <title>Analysis of 21 Apiospora genomes using comparative genomics revels a genus with tremendous synthesis potential of carbohydrate active enzymes and secondary metabolites.</title>
        <authorList>
            <person name="Sorensen T."/>
        </authorList>
    </citation>
    <scope>NUCLEOTIDE SEQUENCE [LARGE SCALE GENOMIC DNA]</scope>
    <source>
        <strain evidence="1 2">CBS 20057</strain>
    </source>
</reference>
<evidence type="ECO:0000313" key="1">
    <source>
        <dbReference type="EMBL" id="KAK7995987.1"/>
    </source>
</evidence>
<dbReference type="EMBL" id="JAQQWI010000022">
    <property type="protein sequence ID" value="KAK7995987.1"/>
    <property type="molecule type" value="Genomic_DNA"/>
</dbReference>
<sequence>MENAPSPDVAAGSRSIIPFPFSFPLPLRVSVPNATTSFALCLTSADPTPTPVDLVPISLNPISNLRLLALVIFPSRCPHEILPPFQARQYHNTTQFRTLHCTSHYAPQHMYTCLDYLVPEHRTLLPSKPLAYRLLPVAPFSPGTFFPTRRPIQHILPNLHRPLQPAPNLRLPITIRYTAPVPLIITSLPTVTHHVIQLASL</sequence>